<protein>
    <recommendedName>
        <fullName evidence="4">DoxX family protein</fullName>
    </recommendedName>
</protein>
<gene>
    <name evidence="2" type="ORF">GCM10007879_19720</name>
</gene>
<sequence length="126" mass="13969">MTGKIDLIKRVAIIAIAGFLILLHAVGLFDTLSKGAMPDYSAFENLQSILSVFIILSLALVIFGKRIGLIGMWVSITTLILTQYWAHFGFVDADFTQGRSVFSYLRGFMIPTAITVLCYLPFKTKT</sequence>
<keyword evidence="3" id="KW-1185">Reference proteome</keyword>
<feature type="transmembrane region" description="Helical" evidence="1">
    <location>
        <begin position="102"/>
        <end position="122"/>
    </location>
</feature>
<reference evidence="2" key="1">
    <citation type="journal article" date="2014" name="Int. J. Syst. Evol. Microbiol.">
        <title>Complete genome of a new Firmicutes species belonging to the dominant human colonic microbiota ('Ruminococcus bicirculans') reveals two chromosomes and a selective capacity to utilize plant glucans.</title>
        <authorList>
            <consortium name="NISC Comparative Sequencing Program"/>
            <person name="Wegmann U."/>
            <person name="Louis P."/>
            <person name="Goesmann A."/>
            <person name="Henrissat B."/>
            <person name="Duncan S.H."/>
            <person name="Flint H.J."/>
        </authorList>
    </citation>
    <scope>NUCLEOTIDE SEQUENCE</scope>
    <source>
        <strain evidence="2">NBRC 107169</strain>
    </source>
</reference>
<evidence type="ECO:0008006" key="4">
    <source>
        <dbReference type="Google" id="ProtNLM"/>
    </source>
</evidence>
<dbReference type="RefSeq" id="WP_284364084.1">
    <property type="nucleotide sequence ID" value="NZ_BSNI01000002.1"/>
</dbReference>
<reference evidence="2" key="2">
    <citation type="submission" date="2023-01" db="EMBL/GenBank/DDBJ databases">
        <title>Draft genome sequence of Maritalea porphyrae strain NBRC 107169.</title>
        <authorList>
            <person name="Sun Q."/>
            <person name="Mori K."/>
        </authorList>
    </citation>
    <scope>NUCLEOTIDE SEQUENCE</scope>
    <source>
        <strain evidence="2">NBRC 107169</strain>
    </source>
</reference>
<feature type="transmembrane region" description="Helical" evidence="1">
    <location>
        <begin position="70"/>
        <end position="90"/>
    </location>
</feature>
<name>A0ABQ5UT34_9HYPH</name>
<feature type="transmembrane region" description="Helical" evidence="1">
    <location>
        <begin position="7"/>
        <end position="26"/>
    </location>
</feature>
<accession>A0ABQ5UT34</accession>
<evidence type="ECO:0000313" key="2">
    <source>
        <dbReference type="EMBL" id="GLQ17723.1"/>
    </source>
</evidence>
<keyword evidence="1" id="KW-0472">Membrane</keyword>
<evidence type="ECO:0000256" key="1">
    <source>
        <dbReference type="SAM" id="Phobius"/>
    </source>
</evidence>
<dbReference type="EMBL" id="BSNI01000002">
    <property type="protein sequence ID" value="GLQ17723.1"/>
    <property type="molecule type" value="Genomic_DNA"/>
</dbReference>
<comment type="caution">
    <text evidence="2">The sequence shown here is derived from an EMBL/GenBank/DDBJ whole genome shotgun (WGS) entry which is preliminary data.</text>
</comment>
<evidence type="ECO:0000313" key="3">
    <source>
        <dbReference type="Proteomes" id="UP001161405"/>
    </source>
</evidence>
<proteinExistence type="predicted"/>
<organism evidence="2 3">
    <name type="scientific">Maritalea porphyrae</name>
    <dbReference type="NCBI Taxonomy" id="880732"/>
    <lineage>
        <taxon>Bacteria</taxon>
        <taxon>Pseudomonadati</taxon>
        <taxon>Pseudomonadota</taxon>
        <taxon>Alphaproteobacteria</taxon>
        <taxon>Hyphomicrobiales</taxon>
        <taxon>Devosiaceae</taxon>
        <taxon>Maritalea</taxon>
    </lineage>
</organism>
<keyword evidence="1" id="KW-0812">Transmembrane</keyword>
<keyword evidence="1" id="KW-1133">Transmembrane helix</keyword>
<feature type="transmembrane region" description="Helical" evidence="1">
    <location>
        <begin position="46"/>
        <end position="63"/>
    </location>
</feature>
<dbReference type="Proteomes" id="UP001161405">
    <property type="component" value="Unassembled WGS sequence"/>
</dbReference>